<feature type="region of interest" description="Disordered" evidence="1">
    <location>
        <begin position="186"/>
        <end position="210"/>
    </location>
</feature>
<gene>
    <name evidence="4" type="ORF">ACA1_092190</name>
</gene>
<feature type="compositionally biased region" description="Polar residues" evidence="1">
    <location>
        <begin position="303"/>
        <end position="316"/>
    </location>
</feature>
<evidence type="ECO:0000313" key="4">
    <source>
        <dbReference type="EMBL" id="ELR12709.1"/>
    </source>
</evidence>
<keyword evidence="2" id="KW-0472">Membrane</keyword>
<evidence type="ECO:0000256" key="1">
    <source>
        <dbReference type="SAM" id="MobiDB-lite"/>
    </source>
</evidence>
<keyword evidence="2" id="KW-0812">Transmembrane</keyword>
<dbReference type="GeneID" id="14913517"/>
<dbReference type="EMBL" id="KB008103">
    <property type="protein sequence ID" value="ELR12709.1"/>
    <property type="molecule type" value="Genomic_DNA"/>
</dbReference>
<keyword evidence="5" id="KW-1185">Reference proteome</keyword>
<dbReference type="PANTHER" id="PTHR36768">
    <property type="entry name" value="ATP-DEPENDENT HELICASE/DEOXYRIBONUCLEASE SUBUNIT B"/>
    <property type="match status" value="1"/>
</dbReference>
<feature type="chain" id="PRO_5003990361" evidence="3">
    <location>
        <begin position="26"/>
        <end position="337"/>
    </location>
</feature>
<keyword evidence="2" id="KW-1133">Transmembrane helix</keyword>
<dbReference type="PANTHER" id="PTHR36768:SF1">
    <property type="entry name" value="ATP-DEPENDENT HELICASE_DEOXYRIBONUCLEASE SUBUNIT B"/>
    <property type="match status" value="1"/>
</dbReference>
<feature type="compositionally biased region" description="Basic and acidic residues" evidence="1">
    <location>
        <begin position="324"/>
        <end position="337"/>
    </location>
</feature>
<reference evidence="4 5" key="1">
    <citation type="journal article" date="2013" name="Genome Biol.">
        <title>Genome of Acanthamoeba castellanii highlights extensive lateral gene transfer and early evolution of tyrosine kinase signaling.</title>
        <authorList>
            <person name="Clarke M."/>
            <person name="Lohan A.J."/>
            <person name="Liu B."/>
            <person name="Lagkouvardos I."/>
            <person name="Roy S."/>
            <person name="Zafar N."/>
            <person name="Bertelli C."/>
            <person name="Schilde C."/>
            <person name="Kianianmomeni A."/>
            <person name="Burglin T.R."/>
            <person name="Frech C."/>
            <person name="Turcotte B."/>
            <person name="Kopec K.O."/>
            <person name="Synnott J.M."/>
            <person name="Choo C."/>
            <person name="Paponov I."/>
            <person name="Finkler A."/>
            <person name="Soon Heng Tan C."/>
            <person name="Hutchins A.P."/>
            <person name="Weinmeier T."/>
            <person name="Rattei T."/>
            <person name="Chu J.S."/>
            <person name="Gimenez G."/>
            <person name="Irimia M."/>
            <person name="Rigden D.J."/>
            <person name="Fitzpatrick D.A."/>
            <person name="Lorenzo-Morales J."/>
            <person name="Bateman A."/>
            <person name="Chiu C.H."/>
            <person name="Tang P."/>
            <person name="Hegemann P."/>
            <person name="Fromm H."/>
            <person name="Raoult D."/>
            <person name="Greub G."/>
            <person name="Miranda-Saavedra D."/>
            <person name="Chen N."/>
            <person name="Nash P."/>
            <person name="Ginger M.L."/>
            <person name="Horn M."/>
            <person name="Schaap P."/>
            <person name="Caler L."/>
            <person name="Loftus B."/>
        </authorList>
    </citation>
    <scope>NUCLEOTIDE SEQUENCE [LARGE SCALE GENOMIC DNA]</scope>
    <source>
        <strain evidence="4 5">Neff</strain>
    </source>
</reference>
<feature type="transmembrane region" description="Helical" evidence="2">
    <location>
        <begin position="129"/>
        <end position="151"/>
    </location>
</feature>
<evidence type="ECO:0000313" key="5">
    <source>
        <dbReference type="Proteomes" id="UP000011083"/>
    </source>
</evidence>
<accession>L8GIN6</accession>
<dbReference type="KEGG" id="acan:ACA1_092190"/>
<dbReference type="AlphaFoldDB" id="L8GIN6"/>
<evidence type="ECO:0000256" key="3">
    <source>
        <dbReference type="SAM" id="SignalP"/>
    </source>
</evidence>
<feature type="signal peptide" evidence="3">
    <location>
        <begin position="1"/>
        <end position="25"/>
    </location>
</feature>
<dbReference type="VEuPathDB" id="AmoebaDB:ACA1_092190"/>
<organism evidence="4 5">
    <name type="scientific">Acanthamoeba castellanii (strain ATCC 30010 / Neff)</name>
    <dbReference type="NCBI Taxonomy" id="1257118"/>
    <lineage>
        <taxon>Eukaryota</taxon>
        <taxon>Amoebozoa</taxon>
        <taxon>Discosea</taxon>
        <taxon>Longamoebia</taxon>
        <taxon>Centramoebida</taxon>
        <taxon>Acanthamoebidae</taxon>
        <taxon>Acanthamoeba</taxon>
    </lineage>
</organism>
<protein>
    <submittedName>
        <fullName evidence="4">Uncharacterized protein</fullName>
    </submittedName>
</protein>
<sequence length="337" mass="36790">MRRPSVSALLFWLVIAVCFVGAAQALVETPWTGLTAKYSPRFRYEKASMLPNPQQDIKAHDFFKLSFSFVDGKFTTPWITVWDAKQNIYLNYIEFVFLYSGNEIIGVDYHVDYNNDPEHGGKSLEDVDAMLALMLCGGFIATMVVLLFAVFDSQGTTRLQKFSELINSEEEARPVASSLPYVDTSYDERPAPSRRHVNGGGSGGKNRSSATYVEYDNARGPMAMMEGAGGFVPSWAATTSAQPPSAEEEGDEVIPMEAFPADEEDRGTATGTSRGNEREDYDGSAVAEDFVSIDALGQLPAGASTTPVGSAPTYLQQPIVRRKGPSDDHASTSRKDD</sequence>
<proteinExistence type="predicted"/>
<dbReference type="RefSeq" id="XP_004334722.1">
    <property type="nucleotide sequence ID" value="XM_004334674.1"/>
</dbReference>
<feature type="region of interest" description="Disordered" evidence="1">
    <location>
        <begin position="257"/>
        <end position="284"/>
    </location>
</feature>
<evidence type="ECO:0000256" key="2">
    <source>
        <dbReference type="SAM" id="Phobius"/>
    </source>
</evidence>
<name>L8GIN6_ACACF</name>
<keyword evidence="3" id="KW-0732">Signal</keyword>
<feature type="region of interest" description="Disordered" evidence="1">
    <location>
        <begin position="300"/>
        <end position="337"/>
    </location>
</feature>
<dbReference type="Proteomes" id="UP000011083">
    <property type="component" value="Unassembled WGS sequence"/>
</dbReference>